<organism evidence="1 2">
    <name type="scientific">Alishewanella tabrizica</name>
    <dbReference type="NCBI Taxonomy" id="671278"/>
    <lineage>
        <taxon>Bacteria</taxon>
        <taxon>Pseudomonadati</taxon>
        <taxon>Pseudomonadota</taxon>
        <taxon>Gammaproteobacteria</taxon>
        <taxon>Alteromonadales</taxon>
        <taxon>Alteromonadaceae</taxon>
        <taxon>Alishewanella</taxon>
    </lineage>
</organism>
<evidence type="ECO:0000313" key="1">
    <source>
        <dbReference type="EMBL" id="GGW71254.1"/>
    </source>
</evidence>
<comment type="caution">
    <text evidence="1">The sequence shown here is derived from an EMBL/GenBank/DDBJ whole genome shotgun (WGS) entry which is preliminary data.</text>
</comment>
<gene>
    <name evidence="1" type="ORF">GCM10008111_29220</name>
</gene>
<evidence type="ECO:0000313" key="2">
    <source>
        <dbReference type="Proteomes" id="UP000634667"/>
    </source>
</evidence>
<dbReference type="Proteomes" id="UP000634667">
    <property type="component" value="Unassembled WGS sequence"/>
</dbReference>
<dbReference type="RefSeq" id="WP_189483977.1">
    <property type="nucleotide sequence ID" value="NZ_BMYR01000013.1"/>
</dbReference>
<proteinExistence type="predicted"/>
<sequence length="94" mass="11171">MKYQVLLRGENFELNWEGKIKNLGFFTTRWVKADSVEEAENKAVQLIQNDKWLQSALIEKSEYSPMVYMEEISQAKWWKRVGGKGFTFWEMGNE</sequence>
<name>A0ABQ2WTP5_9ALTE</name>
<accession>A0ABQ2WTP5</accession>
<protein>
    <submittedName>
        <fullName evidence="1">Uncharacterized protein</fullName>
    </submittedName>
</protein>
<reference evidence="2" key="1">
    <citation type="journal article" date="2019" name="Int. J. Syst. Evol. Microbiol.">
        <title>The Global Catalogue of Microorganisms (GCM) 10K type strain sequencing project: providing services to taxonomists for standard genome sequencing and annotation.</title>
        <authorList>
            <consortium name="The Broad Institute Genomics Platform"/>
            <consortium name="The Broad Institute Genome Sequencing Center for Infectious Disease"/>
            <person name="Wu L."/>
            <person name="Ma J."/>
        </authorList>
    </citation>
    <scope>NUCLEOTIDE SEQUENCE [LARGE SCALE GENOMIC DNA]</scope>
    <source>
        <strain evidence="2">KCTC 23723</strain>
    </source>
</reference>
<dbReference type="EMBL" id="BMYR01000013">
    <property type="protein sequence ID" value="GGW71254.1"/>
    <property type="molecule type" value="Genomic_DNA"/>
</dbReference>
<keyword evidence="2" id="KW-1185">Reference proteome</keyword>